<evidence type="ECO:0000259" key="11">
    <source>
        <dbReference type="PROSITE" id="PS50866"/>
    </source>
</evidence>
<dbReference type="OrthoDB" id="1929172at2759"/>
<evidence type="ECO:0000313" key="17">
    <source>
        <dbReference type="EMBL" id="TIC68034.1"/>
    </source>
</evidence>
<evidence type="ECO:0000256" key="7">
    <source>
        <dbReference type="ARBA" id="ARBA00037847"/>
    </source>
</evidence>
<comment type="caution">
    <text evidence="12">The sequence shown here is derived from an EMBL/GenBank/DDBJ whole genome shotgun (WGS) entry which is preliminary data.</text>
</comment>
<dbReference type="Proteomes" id="UP000310685">
    <property type="component" value="Unassembled WGS sequence"/>
</dbReference>
<evidence type="ECO:0000256" key="6">
    <source>
        <dbReference type="ARBA" id="ARBA00023136"/>
    </source>
</evidence>
<dbReference type="Proteomes" id="UP000309601">
    <property type="component" value="Unassembled WGS sequence"/>
</dbReference>
<organism evidence="12 22">
    <name type="scientific">Wallemia mellicola</name>
    <dbReference type="NCBI Taxonomy" id="1708541"/>
    <lineage>
        <taxon>Eukaryota</taxon>
        <taxon>Fungi</taxon>
        <taxon>Dikarya</taxon>
        <taxon>Basidiomycota</taxon>
        <taxon>Wallemiomycotina</taxon>
        <taxon>Wallemiomycetes</taxon>
        <taxon>Wallemiales</taxon>
        <taxon>Wallemiaceae</taxon>
        <taxon>Wallemia</taxon>
    </lineage>
</organism>
<protein>
    <recommendedName>
        <fullName evidence="11">GOLD domain-containing protein</fullName>
    </recommendedName>
</protein>
<evidence type="ECO:0000256" key="1">
    <source>
        <dbReference type="ARBA" id="ARBA00004479"/>
    </source>
</evidence>
<dbReference type="Proteomes" id="UP000305362">
    <property type="component" value="Unassembled WGS sequence"/>
</dbReference>
<dbReference type="PROSITE" id="PS50866">
    <property type="entry name" value="GOLD"/>
    <property type="match status" value="1"/>
</dbReference>
<dbReference type="EMBL" id="SPRX01000013">
    <property type="protein sequence ID" value="TIC67101.1"/>
    <property type="molecule type" value="Genomic_DNA"/>
</dbReference>
<dbReference type="InterPro" id="IPR036598">
    <property type="entry name" value="GOLD_dom_sf"/>
</dbReference>
<feature type="chain" id="PRO_5044609204" description="GOLD domain-containing protein" evidence="10">
    <location>
        <begin position="20"/>
        <end position="210"/>
    </location>
</feature>
<dbReference type="PANTHER" id="PTHR22811">
    <property type="entry name" value="TRANSMEMBRANE EMP24 DOMAIN-CONTAINING PROTEIN"/>
    <property type="match status" value="1"/>
</dbReference>
<evidence type="ECO:0000313" key="21">
    <source>
        <dbReference type="Proteomes" id="UP000309601"/>
    </source>
</evidence>
<evidence type="ECO:0000313" key="19">
    <source>
        <dbReference type="Proteomes" id="UP000305647"/>
    </source>
</evidence>
<evidence type="ECO:0000313" key="20">
    <source>
        <dbReference type="Proteomes" id="UP000307169"/>
    </source>
</evidence>
<gene>
    <name evidence="16" type="ORF">E3Q01_01459</name>
    <name evidence="15" type="ORF">E3Q02_01862</name>
    <name evidence="17" type="ORF">E3Q03_01759</name>
    <name evidence="14" type="ORF">E3Q10_00614</name>
    <name evidence="13" type="ORF">E3Q17_01588</name>
    <name evidence="12" type="ORF">E3Q22_01747</name>
</gene>
<evidence type="ECO:0000313" key="15">
    <source>
        <dbReference type="EMBL" id="TIC66459.1"/>
    </source>
</evidence>
<dbReference type="Proteomes" id="UP000307169">
    <property type="component" value="Unassembled WGS sequence"/>
</dbReference>
<dbReference type="EMBL" id="SPRH01000014">
    <property type="protein sequence ID" value="TIC01982.1"/>
    <property type="molecule type" value="Genomic_DNA"/>
</dbReference>
<dbReference type="EMBL" id="SPRC01000014">
    <property type="protein sequence ID" value="TIB80685.1"/>
    <property type="molecule type" value="Genomic_DNA"/>
</dbReference>
<comment type="similarity">
    <text evidence="2 8">Belongs to the EMP24/GP25L family.</text>
</comment>
<dbReference type="Proteomes" id="UP000310708">
    <property type="component" value="Unassembled WGS sequence"/>
</dbReference>
<dbReference type="GO" id="GO:0012505">
    <property type="term" value="C:endomembrane system"/>
    <property type="evidence" value="ECO:0007669"/>
    <property type="project" value="UniProtKB-SubCell"/>
</dbReference>
<dbReference type="SMART" id="SM01190">
    <property type="entry name" value="EMP24_GP25L"/>
    <property type="match status" value="1"/>
</dbReference>
<dbReference type="AlphaFoldDB" id="A0A4T0MPY5"/>
<evidence type="ECO:0000256" key="4">
    <source>
        <dbReference type="ARBA" id="ARBA00022729"/>
    </source>
</evidence>
<comment type="subcellular location">
    <subcellularLocation>
        <location evidence="7">Endomembrane system</location>
        <topology evidence="7">Single-pass membrane protein</topology>
    </subcellularLocation>
    <subcellularLocation>
        <location evidence="1 8">Membrane</location>
        <topology evidence="1 8">Single-pass type I membrane protein</topology>
    </subcellularLocation>
</comment>
<evidence type="ECO:0000313" key="18">
    <source>
        <dbReference type="Proteomes" id="UP000305362"/>
    </source>
</evidence>
<dbReference type="Pfam" id="PF01105">
    <property type="entry name" value="EMP24_GP25L"/>
    <property type="match status" value="1"/>
</dbReference>
<dbReference type="EMBL" id="SPRW01000016">
    <property type="protein sequence ID" value="TIC66459.1"/>
    <property type="molecule type" value="Genomic_DNA"/>
</dbReference>
<keyword evidence="5 9" id="KW-1133">Transmembrane helix</keyword>
<evidence type="ECO:0000313" key="16">
    <source>
        <dbReference type="EMBL" id="TIC67101.1"/>
    </source>
</evidence>
<proteinExistence type="inferred from homology"/>
<name>A0A4T0MPY5_9BASI</name>
<dbReference type="InterPro" id="IPR015720">
    <property type="entry name" value="Emp24-like"/>
</dbReference>
<dbReference type="EMBL" id="SPRV01000014">
    <property type="protein sequence ID" value="TIC68034.1"/>
    <property type="molecule type" value="Genomic_DNA"/>
</dbReference>
<dbReference type="EMBL" id="SPRO01000004">
    <property type="protein sequence ID" value="TIC33665.1"/>
    <property type="molecule type" value="Genomic_DNA"/>
</dbReference>
<keyword evidence="6 9" id="KW-0472">Membrane</keyword>
<accession>A0A4T0MPY5</accession>
<evidence type="ECO:0000313" key="13">
    <source>
        <dbReference type="EMBL" id="TIC01982.1"/>
    </source>
</evidence>
<feature type="domain" description="GOLD" evidence="11">
    <location>
        <begin position="31"/>
        <end position="114"/>
    </location>
</feature>
<dbReference type="OMA" id="VGEYTFC"/>
<evidence type="ECO:0000313" key="22">
    <source>
        <dbReference type="Proteomes" id="UP000310685"/>
    </source>
</evidence>
<dbReference type="SUPFAM" id="SSF101576">
    <property type="entry name" value="Supernatant protein factor (SPF), C-terminal domain"/>
    <property type="match status" value="1"/>
</dbReference>
<dbReference type="GO" id="GO:0016020">
    <property type="term" value="C:membrane"/>
    <property type="evidence" value="ECO:0007669"/>
    <property type="project" value="UniProtKB-SubCell"/>
</dbReference>
<feature type="signal peptide" evidence="10">
    <location>
        <begin position="1"/>
        <end position="19"/>
    </location>
</feature>
<dbReference type="Proteomes" id="UP000305647">
    <property type="component" value="Unassembled WGS sequence"/>
</dbReference>
<evidence type="ECO:0000256" key="2">
    <source>
        <dbReference type="ARBA" id="ARBA00007104"/>
    </source>
</evidence>
<evidence type="ECO:0000256" key="9">
    <source>
        <dbReference type="SAM" id="Phobius"/>
    </source>
</evidence>
<evidence type="ECO:0000256" key="3">
    <source>
        <dbReference type="ARBA" id="ARBA00022692"/>
    </source>
</evidence>
<evidence type="ECO:0000313" key="23">
    <source>
        <dbReference type="Proteomes" id="UP000310708"/>
    </source>
</evidence>
<feature type="transmembrane region" description="Helical" evidence="9">
    <location>
        <begin position="178"/>
        <end position="197"/>
    </location>
</feature>
<dbReference type="InterPro" id="IPR009038">
    <property type="entry name" value="GOLD_dom"/>
</dbReference>
<evidence type="ECO:0000313" key="14">
    <source>
        <dbReference type="EMBL" id="TIC33665.1"/>
    </source>
</evidence>
<evidence type="ECO:0000313" key="12">
    <source>
        <dbReference type="EMBL" id="TIB80685.1"/>
    </source>
</evidence>
<reference evidence="18 19" key="1">
    <citation type="submission" date="2019-03" db="EMBL/GenBank/DDBJ databases">
        <title>Sequencing 25 genomes of Wallemia mellicola.</title>
        <authorList>
            <person name="Gostincar C."/>
        </authorList>
    </citation>
    <scope>NUCLEOTIDE SEQUENCE [LARGE SCALE GENOMIC DNA]</scope>
    <source>
        <strain evidence="13 20">EXF-1262</strain>
        <strain evidence="15 21">EXF-1274</strain>
        <strain evidence="17 18">EXF-1277</strain>
        <strain evidence="12 22">EXF-6152</strain>
        <strain evidence="16 23">EXF-757</strain>
        <strain evidence="14 19">EXF-8738</strain>
    </source>
</reference>
<sequence length="210" mass="24335">MRYLAAFLVIISTLSVVLSSALTTTIEAAERSCFYANVDKKGEKIGFYFAVQSGGNFDIDWEVIDPEGNVVVHGEKERQGDFIFTGNHYGEYKFCFYNRLSSMEEKLVDFDILVESEPRHELPKKTKYLQDSTQSLEDSLYKIQGQVSTLQRNQRYFRTRENRNISTVNSTKRRLKSYAIFETLAVILMSCAQVWIVKNFFNMSSTRYKV</sequence>
<keyword evidence="4 10" id="KW-0732">Signal</keyword>
<evidence type="ECO:0000256" key="8">
    <source>
        <dbReference type="RuleBase" id="RU003827"/>
    </source>
</evidence>
<evidence type="ECO:0000256" key="5">
    <source>
        <dbReference type="ARBA" id="ARBA00022989"/>
    </source>
</evidence>
<keyword evidence="3 8" id="KW-0812">Transmembrane</keyword>
<evidence type="ECO:0000256" key="10">
    <source>
        <dbReference type="SAM" id="SignalP"/>
    </source>
</evidence>